<dbReference type="Proteomes" id="UP001187192">
    <property type="component" value="Unassembled WGS sequence"/>
</dbReference>
<comment type="caution">
    <text evidence="1">The sequence shown here is derived from an EMBL/GenBank/DDBJ whole genome shotgun (WGS) entry which is preliminary data.</text>
</comment>
<dbReference type="AlphaFoldDB" id="A0AA88J009"/>
<sequence>MNGLWKDIFSEWKVLFRHRNDLVREGLPSLDRVRVGIKGIKVVVYLGTPIPEVLYHRSCRQKLWCIGEGAPPSRESLEKIQYAREWIPNSGAFSLGKPLDLERVSSLGHEWR</sequence>
<reference evidence="1" key="1">
    <citation type="submission" date="2023-07" db="EMBL/GenBank/DDBJ databases">
        <title>draft genome sequence of fig (Ficus carica).</title>
        <authorList>
            <person name="Takahashi T."/>
            <person name="Nishimura K."/>
        </authorList>
    </citation>
    <scope>NUCLEOTIDE SEQUENCE</scope>
</reference>
<proteinExistence type="predicted"/>
<name>A0AA88J009_FICCA</name>
<evidence type="ECO:0000313" key="1">
    <source>
        <dbReference type="EMBL" id="GMN58147.1"/>
    </source>
</evidence>
<dbReference type="EMBL" id="BTGU01000075">
    <property type="protein sequence ID" value="GMN58147.1"/>
    <property type="molecule type" value="Genomic_DNA"/>
</dbReference>
<organism evidence="1 2">
    <name type="scientific">Ficus carica</name>
    <name type="common">Common fig</name>
    <dbReference type="NCBI Taxonomy" id="3494"/>
    <lineage>
        <taxon>Eukaryota</taxon>
        <taxon>Viridiplantae</taxon>
        <taxon>Streptophyta</taxon>
        <taxon>Embryophyta</taxon>
        <taxon>Tracheophyta</taxon>
        <taxon>Spermatophyta</taxon>
        <taxon>Magnoliopsida</taxon>
        <taxon>eudicotyledons</taxon>
        <taxon>Gunneridae</taxon>
        <taxon>Pentapetalae</taxon>
        <taxon>rosids</taxon>
        <taxon>fabids</taxon>
        <taxon>Rosales</taxon>
        <taxon>Moraceae</taxon>
        <taxon>Ficeae</taxon>
        <taxon>Ficus</taxon>
    </lineage>
</organism>
<evidence type="ECO:0000313" key="2">
    <source>
        <dbReference type="Proteomes" id="UP001187192"/>
    </source>
</evidence>
<keyword evidence="2" id="KW-1185">Reference proteome</keyword>
<accession>A0AA88J009</accession>
<gene>
    <name evidence="1" type="ORF">TIFTF001_027245</name>
</gene>
<protein>
    <submittedName>
        <fullName evidence="1">Uncharacterized protein</fullName>
    </submittedName>
</protein>